<dbReference type="EMBL" id="JAPQKQ010000003">
    <property type="protein sequence ID" value="KAJ5203385.1"/>
    <property type="molecule type" value="Genomic_DNA"/>
</dbReference>
<sequence>MRSSAEKRNKKGELEQMQANNIDSNRAFVNDRARTSLQLLHKGASTDHGSNLSHTTVEGVLKHVNEARHEDSPRFVS</sequence>
<gene>
    <name evidence="2" type="ORF">N7449_005464</name>
</gene>
<accession>A0A9W9ML69</accession>
<proteinExistence type="predicted"/>
<feature type="region of interest" description="Disordered" evidence="1">
    <location>
        <begin position="1"/>
        <end position="24"/>
    </location>
</feature>
<keyword evidence="3" id="KW-1185">Reference proteome</keyword>
<feature type="compositionally biased region" description="Basic and acidic residues" evidence="1">
    <location>
        <begin position="1"/>
        <end position="14"/>
    </location>
</feature>
<protein>
    <submittedName>
        <fullName evidence="2">Uncharacterized protein</fullName>
    </submittedName>
</protein>
<evidence type="ECO:0000313" key="2">
    <source>
        <dbReference type="EMBL" id="KAJ5203385.1"/>
    </source>
</evidence>
<dbReference type="Proteomes" id="UP001150942">
    <property type="component" value="Unassembled WGS sequence"/>
</dbReference>
<reference evidence="2" key="2">
    <citation type="journal article" date="2023" name="IMA Fungus">
        <title>Comparative genomic study of the Penicillium genus elucidates a diverse pangenome and 15 lateral gene transfer events.</title>
        <authorList>
            <person name="Petersen C."/>
            <person name="Sorensen T."/>
            <person name="Nielsen M.R."/>
            <person name="Sondergaard T.E."/>
            <person name="Sorensen J.L."/>
            <person name="Fitzpatrick D.A."/>
            <person name="Frisvad J.C."/>
            <person name="Nielsen K.L."/>
        </authorList>
    </citation>
    <scope>NUCLEOTIDE SEQUENCE</scope>
    <source>
        <strain evidence="2">IBT 20477</strain>
    </source>
</reference>
<organism evidence="2 3">
    <name type="scientific">Penicillium cf. viridicatum</name>
    <dbReference type="NCBI Taxonomy" id="2972119"/>
    <lineage>
        <taxon>Eukaryota</taxon>
        <taxon>Fungi</taxon>
        <taxon>Dikarya</taxon>
        <taxon>Ascomycota</taxon>
        <taxon>Pezizomycotina</taxon>
        <taxon>Eurotiomycetes</taxon>
        <taxon>Eurotiomycetidae</taxon>
        <taxon>Eurotiales</taxon>
        <taxon>Aspergillaceae</taxon>
        <taxon>Penicillium</taxon>
    </lineage>
</organism>
<dbReference type="AlphaFoldDB" id="A0A9W9ML69"/>
<comment type="caution">
    <text evidence="2">The sequence shown here is derived from an EMBL/GenBank/DDBJ whole genome shotgun (WGS) entry which is preliminary data.</text>
</comment>
<reference evidence="2" key="1">
    <citation type="submission" date="2022-11" db="EMBL/GenBank/DDBJ databases">
        <authorList>
            <person name="Petersen C."/>
        </authorList>
    </citation>
    <scope>NUCLEOTIDE SEQUENCE</scope>
    <source>
        <strain evidence="2">IBT 20477</strain>
    </source>
</reference>
<evidence type="ECO:0000256" key="1">
    <source>
        <dbReference type="SAM" id="MobiDB-lite"/>
    </source>
</evidence>
<dbReference type="OrthoDB" id="9876299at2759"/>
<evidence type="ECO:0000313" key="3">
    <source>
        <dbReference type="Proteomes" id="UP001150942"/>
    </source>
</evidence>
<name>A0A9W9ML69_9EURO</name>